<evidence type="ECO:0000256" key="1">
    <source>
        <dbReference type="ARBA" id="ARBA00005695"/>
    </source>
</evidence>
<dbReference type="AlphaFoldDB" id="A0A345HLV7"/>
<dbReference type="InterPro" id="IPR000914">
    <property type="entry name" value="SBP_5_dom"/>
</dbReference>
<dbReference type="GO" id="GO:0043190">
    <property type="term" value="C:ATP-binding cassette (ABC) transporter complex"/>
    <property type="evidence" value="ECO:0007669"/>
    <property type="project" value="InterPro"/>
</dbReference>
<protein>
    <submittedName>
        <fullName evidence="6">Peptide ABC transporter substrate-binding protein</fullName>
    </submittedName>
</protein>
<gene>
    <name evidence="6" type="ORF">DVK44_08195</name>
</gene>
<dbReference type="OrthoDB" id="9803988at2"/>
<dbReference type="GO" id="GO:0015833">
    <property type="term" value="P:peptide transport"/>
    <property type="evidence" value="ECO:0007669"/>
    <property type="project" value="TreeGrafter"/>
</dbReference>
<dbReference type="KEGG" id="spad:DVK44_08195"/>
<organism evidence="6 7">
    <name type="scientific">Streptomyces paludis</name>
    <dbReference type="NCBI Taxonomy" id="2282738"/>
    <lineage>
        <taxon>Bacteria</taxon>
        <taxon>Bacillati</taxon>
        <taxon>Actinomycetota</taxon>
        <taxon>Actinomycetes</taxon>
        <taxon>Kitasatosporales</taxon>
        <taxon>Streptomycetaceae</taxon>
        <taxon>Streptomyces</taxon>
    </lineage>
</organism>
<feature type="chain" id="PRO_5016633401" evidence="4">
    <location>
        <begin position="25"/>
        <end position="507"/>
    </location>
</feature>
<dbReference type="Gene3D" id="3.10.105.10">
    <property type="entry name" value="Dipeptide-binding Protein, Domain 3"/>
    <property type="match status" value="1"/>
</dbReference>
<feature type="signal peptide" evidence="4">
    <location>
        <begin position="1"/>
        <end position="24"/>
    </location>
</feature>
<accession>A0A345HLV7</accession>
<dbReference type="Proteomes" id="UP000253868">
    <property type="component" value="Chromosome"/>
</dbReference>
<dbReference type="InterPro" id="IPR039424">
    <property type="entry name" value="SBP_5"/>
</dbReference>
<dbReference type="RefSeq" id="WP_114659048.1">
    <property type="nucleotide sequence ID" value="NZ_CP031194.1"/>
</dbReference>
<comment type="similarity">
    <text evidence="1">Belongs to the bacterial solute-binding protein 5 family.</text>
</comment>
<dbReference type="EMBL" id="CP031194">
    <property type="protein sequence ID" value="AXG77681.1"/>
    <property type="molecule type" value="Genomic_DNA"/>
</dbReference>
<dbReference type="GO" id="GO:0042597">
    <property type="term" value="C:periplasmic space"/>
    <property type="evidence" value="ECO:0007669"/>
    <property type="project" value="UniProtKB-ARBA"/>
</dbReference>
<evidence type="ECO:0000313" key="7">
    <source>
        <dbReference type="Proteomes" id="UP000253868"/>
    </source>
</evidence>
<dbReference type="InterPro" id="IPR030678">
    <property type="entry name" value="Peptide/Ni-bd"/>
</dbReference>
<dbReference type="GO" id="GO:1904680">
    <property type="term" value="F:peptide transmembrane transporter activity"/>
    <property type="evidence" value="ECO:0007669"/>
    <property type="project" value="TreeGrafter"/>
</dbReference>
<feature type="domain" description="Solute-binding protein family 5" evidence="5">
    <location>
        <begin position="75"/>
        <end position="412"/>
    </location>
</feature>
<keyword evidence="3 4" id="KW-0732">Signal</keyword>
<evidence type="ECO:0000256" key="3">
    <source>
        <dbReference type="ARBA" id="ARBA00022729"/>
    </source>
</evidence>
<dbReference type="PROSITE" id="PS51257">
    <property type="entry name" value="PROKAR_LIPOPROTEIN"/>
    <property type="match status" value="1"/>
</dbReference>
<proteinExistence type="inferred from homology"/>
<dbReference type="PIRSF" id="PIRSF002741">
    <property type="entry name" value="MppA"/>
    <property type="match status" value="1"/>
</dbReference>
<evidence type="ECO:0000256" key="2">
    <source>
        <dbReference type="ARBA" id="ARBA00022448"/>
    </source>
</evidence>
<dbReference type="PANTHER" id="PTHR30290:SF9">
    <property type="entry name" value="OLIGOPEPTIDE-BINDING PROTEIN APPA"/>
    <property type="match status" value="1"/>
</dbReference>
<keyword evidence="2" id="KW-0813">Transport</keyword>
<evidence type="ECO:0000259" key="5">
    <source>
        <dbReference type="Pfam" id="PF00496"/>
    </source>
</evidence>
<keyword evidence="7" id="KW-1185">Reference proteome</keyword>
<sequence>MRRVLIGAGVVAVLVGTAACSGGAATGGGSGSRTLTLAPLVPAQPWDLKDAGLGNNTQYYQPVYDSLLRLDTEAEPKANLATEWSYDSTNTVLTLKLRDGVKFTDGTTLDAAAVKANLEHNKTGSQEAAGQLKGIKSVATEGTDTVRITLAAPDPSFVANLGSVAGMIASPKAIEAGTLKSTPVGSGPYTLDKSATTGGSVYTFVRNKDYWNIKAFPFDKIVLKPLNDPTAVLNALRSGQVDGALITTPKNVAAAKSGGLNILKYAPGDVAGVYIWDRGGKISPPLGKLKVRQAINYAFDRTELIKSVYQGDGQATAQVFNPTSTAYDTALNEKYPYDPAKAKALLAEAGYPKGFKVDIPDLSAIFPEAQAAMVQQLADVGITAKLVTVPPGEVINQLLAGKFAMSYMSLASFHSWDTVQIQIGKDTTWNIFKNQDPTVTKLINTAQHSTGAEQDTAFKELDTHLVDQAWNAPWAVVENSYAYSKKVKVVPQAFTPVPGIYNFTPAN</sequence>
<dbReference type="Gene3D" id="3.40.190.10">
    <property type="entry name" value="Periplasmic binding protein-like II"/>
    <property type="match status" value="1"/>
</dbReference>
<evidence type="ECO:0000313" key="6">
    <source>
        <dbReference type="EMBL" id="AXG77681.1"/>
    </source>
</evidence>
<evidence type="ECO:0000256" key="4">
    <source>
        <dbReference type="SAM" id="SignalP"/>
    </source>
</evidence>
<dbReference type="SUPFAM" id="SSF53850">
    <property type="entry name" value="Periplasmic binding protein-like II"/>
    <property type="match status" value="1"/>
</dbReference>
<dbReference type="Pfam" id="PF00496">
    <property type="entry name" value="SBP_bac_5"/>
    <property type="match status" value="1"/>
</dbReference>
<dbReference type="PANTHER" id="PTHR30290">
    <property type="entry name" value="PERIPLASMIC BINDING COMPONENT OF ABC TRANSPORTER"/>
    <property type="match status" value="1"/>
</dbReference>
<reference evidence="7" key="1">
    <citation type="submission" date="2018-07" db="EMBL/GenBank/DDBJ databases">
        <authorList>
            <person name="Zhao J."/>
        </authorList>
    </citation>
    <scope>NUCLEOTIDE SEQUENCE [LARGE SCALE GENOMIC DNA]</scope>
    <source>
        <strain evidence="7">GSSD-12</strain>
    </source>
</reference>
<name>A0A345HLV7_9ACTN</name>